<feature type="transmembrane region" description="Helical" evidence="6">
    <location>
        <begin position="369"/>
        <end position="385"/>
    </location>
</feature>
<reference evidence="7" key="1">
    <citation type="journal article" date="2014" name="Int. J. Syst. Evol. Microbiol.">
        <title>Complete genome sequence of Corynebacterium casei LMG S-19264T (=DSM 44701T), isolated from a smear-ripened cheese.</title>
        <authorList>
            <consortium name="US DOE Joint Genome Institute (JGI-PGF)"/>
            <person name="Walter F."/>
            <person name="Albersmeier A."/>
            <person name="Kalinowski J."/>
            <person name="Ruckert C."/>
        </authorList>
    </citation>
    <scope>NUCLEOTIDE SEQUENCE</scope>
    <source>
        <strain evidence="7">NBRC 101628</strain>
    </source>
</reference>
<dbReference type="RefSeq" id="WP_245837072.1">
    <property type="nucleotide sequence ID" value="NZ_BSNC01000006.1"/>
</dbReference>
<sequence>MSKLGLGRWQGAGLMATTLLGTGVFILPQMTLTAAGEQALLAWGLLTMLLIPVTLVFGRLSGVLPHAAGPAYFVERAFGVSLGRAIGLVFLLVVPIGAPAALLMTFEFVTSLIPLTGLSLLAGQLLALVLLWLINARGIVVSARLQFGLTLVIVTVVVLLLTTLGGNAQPVSAQSLLNADSYSPMLAAAGIAFWSFLGIEAMSHLSKEFRQPERDMLPAMLMGVVLVGLIYLACCYLLLGYPLDSGLAMVHAFDAQIASWSGVSGAWVIGVLGSASGLATVNVYAAGTSRLIASFAEQGVLPKSLAKTNPQGAPLRALTALLSVIALVLALVSWLALPLHQLIEWANGVFVLIYLATMLAATRLLSRRYQSLAWAGCIPCLAIGWALGLQLAYALVALALAFALVQLARRKSRETE</sequence>
<feature type="transmembrane region" description="Helical" evidence="6">
    <location>
        <begin position="85"/>
        <end position="106"/>
    </location>
</feature>
<dbReference type="Proteomes" id="UP001161422">
    <property type="component" value="Unassembled WGS sequence"/>
</dbReference>
<keyword evidence="8" id="KW-1185">Reference proteome</keyword>
<dbReference type="PIRSF" id="PIRSF006060">
    <property type="entry name" value="AA_transporter"/>
    <property type="match status" value="1"/>
</dbReference>
<feature type="transmembrane region" description="Helical" evidence="6">
    <location>
        <begin position="259"/>
        <end position="285"/>
    </location>
</feature>
<evidence type="ECO:0000313" key="7">
    <source>
        <dbReference type="EMBL" id="GLP97609.1"/>
    </source>
</evidence>
<evidence type="ECO:0000313" key="8">
    <source>
        <dbReference type="Proteomes" id="UP001161422"/>
    </source>
</evidence>
<keyword evidence="2" id="KW-1003">Cell membrane</keyword>
<keyword evidence="4 6" id="KW-1133">Transmembrane helix</keyword>
<dbReference type="NCBIfam" id="NF008245">
    <property type="entry name" value="PRK11021.1"/>
    <property type="match status" value="1"/>
</dbReference>
<feature type="transmembrane region" description="Helical" evidence="6">
    <location>
        <begin position="12"/>
        <end position="34"/>
    </location>
</feature>
<gene>
    <name evidence="7" type="primary">yjeH</name>
    <name evidence="7" type="ORF">GCM10007895_29160</name>
</gene>
<feature type="transmembrane region" description="Helical" evidence="6">
    <location>
        <begin position="145"/>
        <end position="165"/>
    </location>
</feature>
<feature type="transmembrane region" description="Helical" evidence="6">
    <location>
        <begin position="185"/>
        <end position="205"/>
    </location>
</feature>
<evidence type="ECO:0000256" key="4">
    <source>
        <dbReference type="ARBA" id="ARBA00022989"/>
    </source>
</evidence>
<evidence type="ECO:0000256" key="1">
    <source>
        <dbReference type="ARBA" id="ARBA00004651"/>
    </source>
</evidence>
<protein>
    <submittedName>
        <fullName evidence="7">L-methionine/branched-chain amino acid transporter</fullName>
    </submittedName>
</protein>
<dbReference type="EMBL" id="BSNC01000006">
    <property type="protein sequence ID" value="GLP97609.1"/>
    <property type="molecule type" value="Genomic_DNA"/>
</dbReference>
<dbReference type="GO" id="GO:0005886">
    <property type="term" value="C:plasma membrane"/>
    <property type="evidence" value="ECO:0007669"/>
    <property type="project" value="UniProtKB-SubCell"/>
</dbReference>
<keyword evidence="3 6" id="KW-0812">Transmembrane</keyword>
<dbReference type="GO" id="GO:0022857">
    <property type="term" value="F:transmembrane transporter activity"/>
    <property type="evidence" value="ECO:0007669"/>
    <property type="project" value="InterPro"/>
</dbReference>
<dbReference type="PANTHER" id="PTHR42770">
    <property type="entry name" value="AMINO ACID TRANSPORTER-RELATED"/>
    <property type="match status" value="1"/>
</dbReference>
<feature type="transmembrane region" description="Helical" evidence="6">
    <location>
        <begin position="217"/>
        <end position="239"/>
    </location>
</feature>
<dbReference type="Pfam" id="PF13520">
    <property type="entry name" value="AA_permease_2"/>
    <property type="match status" value="1"/>
</dbReference>
<dbReference type="InterPro" id="IPR050367">
    <property type="entry name" value="APC_superfamily"/>
</dbReference>
<proteinExistence type="predicted"/>
<accession>A0AA37RYI4</accession>
<feature type="transmembrane region" description="Helical" evidence="6">
    <location>
        <begin position="317"/>
        <end position="336"/>
    </location>
</feature>
<feature type="transmembrane region" description="Helical" evidence="6">
    <location>
        <begin position="40"/>
        <end position="64"/>
    </location>
</feature>
<evidence type="ECO:0000256" key="6">
    <source>
        <dbReference type="SAM" id="Phobius"/>
    </source>
</evidence>
<evidence type="ECO:0000256" key="2">
    <source>
        <dbReference type="ARBA" id="ARBA00022475"/>
    </source>
</evidence>
<comment type="caution">
    <text evidence="7">The sequence shown here is derived from an EMBL/GenBank/DDBJ whole genome shotgun (WGS) entry which is preliminary data.</text>
</comment>
<organism evidence="7 8">
    <name type="scientific">Paraferrimonas sedimenticola</name>
    <dbReference type="NCBI Taxonomy" id="375674"/>
    <lineage>
        <taxon>Bacteria</taxon>
        <taxon>Pseudomonadati</taxon>
        <taxon>Pseudomonadota</taxon>
        <taxon>Gammaproteobacteria</taxon>
        <taxon>Alteromonadales</taxon>
        <taxon>Ferrimonadaceae</taxon>
        <taxon>Paraferrimonas</taxon>
    </lineage>
</organism>
<dbReference type="PANTHER" id="PTHR42770:SF13">
    <property type="entry name" value="L-METHIONINE_BRANCHED-CHAIN AMINO ACID EXPORTER YJEH"/>
    <property type="match status" value="1"/>
</dbReference>
<comment type="subcellular location">
    <subcellularLocation>
        <location evidence="1">Cell membrane</location>
        <topology evidence="1">Multi-pass membrane protein</topology>
    </subcellularLocation>
</comment>
<feature type="transmembrane region" description="Helical" evidence="6">
    <location>
        <begin position="342"/>
        <end position="362"/>
    </location>
</feature>
<dbReference type="AlphaFoldDB" id="A0AA37RYI4"/>
<feature type="transmembrane region" description="Helical" evidence="6">
    <location>
        <begin position="112"/>
        <end position="133"/>
    </location>
</feature>
<dbReference type="Gene3D" id="1.20.1740.10">
    <property type="entry name" value="Amino acid/polyamine transporter I"/>
    <property type="match status" value="1"/>
</dbReference>
<evidence type="ECO:0000256" key="3">
    <source>
        <dbReference type="ARBA" id="ARBA00022692"/>
    </source>
</evidence>
<dbReference type="InterPro" id="IPR002293">
    <property type="entry name" value="AA/rel_permease1"/>
</dbReference>
<reference evidence="7" key="2">
    <citation type="submission" date="2023-01" db="EMBL/GenBank/DDBJ databases">
        <title>Draft genome sequence of Paraferrimonas sedimenticola strain NBRC 101628.</title>
        <authorList>
            <person name="Sun Q."/>
            <person name="Mori K."/>
        </authorList>
    </citation>
    <scope>NUCLEOTIDE SEQUENCE</scope>
    <source>
        <strain evidence="7">NBRC 101628</strain>
    </source>
</reference>
<evidence type="ECO:0000256" key="5">
    <source>
        <dbReference type="ARBA" id="ARBA00023136"/>
    </source>
</evidence>
<keyword evidence="5 6" id="KW-0472">Membrane</keyword>
<name>A0AA37RYI4_9GAMM</name>